<evidence type="ECO:0000256" key="1">
    <source>
        <dbReference type="SAM" id="MobiDB-lite"/>
    </source>
</evidence>
<proteinExistence type="predicted"/>
<organism evidence="2 3">
    <name type="scientific">Citrobacter koseri</name>
    <name type="common">Citrobacter diversus</name>
    <dbReference type="NCBI Taxonomy" id="545"/>
    <lineage>
        <taxon>Bacteria</taxon>
        <taxon>Pseudomonadati</taxon>
        <taxon>Pseudomonadota</taxon>
        <taxon>Gammaproteobacteria</taxon>
        <taxon>Enterobacterales</taxon>
        <taxon>Enterobacteriaceae</taxon>
        <taxon>Citrobacter</taxon>
    </lineage>
</organism>
<dbReference type="EMBL" id="UAVY01000010">
    <property type="protein sequence ID" value="SQB40854.1"/>
    <property type="molecule type" value="Genomic_DNA"/>
</dbReference>
<dbReference type="Proteomes" id="UP000251584">
    <property type="component" value="Unassembled WGS sequence"/>
</dbReference>
<accession>A0A2X2WKA0</accession>
<protein>
    <submittedName>
        <fullName evidence="2">DNA recombination protein RmuC</fullName>
    </submittedName>
</protein>
<reference evidence="2 3" key="1">
    <citation type="submission" date="2018-06" db="EMBL/GenBank/DDBJ databases">
        <authorList>
            <consortium name="Pathogen Informatics"/>
            <person name="Doyle S."/>
        </authorList>
    </citation>
    <scope>NUCLEOTIDE SEQUENCE [LARGE SCALE GENOMIC DNA]</scope>
    <source>
        <strain evidence="2 3">NCTC10786</strain>
    </source>
</reference>
<feature type="region of interest" description="Disordered" evidence="1">
    <location>
        <begin position="34"/>
        <end position="59"/>
    </location>
</feature>
<gene>
    <name evidence="2" type="primary">rmuC_4</name>
    <name evidence="2" type="ORF">NCTC10786_05976</name>
</gene>
<feature type="compositionally biased region" description="Basic and acidic residues" evidence="1">
    <location>
        <begin position="50"/>
        <end position="59"/>
    </location>
</feature>
<dbReference type="AlphaFoldDB" id="A0A2X2WKA0"/>
<evidence type="ECO:0000313" key="3">
    <source>
        <dbReference type="Proteomes" id="UP000251584"/>
    </source>
</evidence>
<sequence>MLAQAEAFRELGVEIKREINLDLVERATSQDEEYRLRAVPEDQQDTPCADDERVNQQSH</sequence>
<name>A0A2X2WKA0_CITKO</name>
<evidence type="ECO:0000313" key="2">
    <source>
        <dbReference type="EMBL" id="SQB40854.1"/>
    </source>
</evidence>